<dbReference type="InterPro" id="IPR014710">
    <property type="entry name" value="RmlC-like_jellyroll"/>
</dbReference>
<proteinExistence type="predicted"/>
<accession>A0A6A4I7I8</accession>
<dbReference type="AlphaFoldDB" id="A0A6A4I7I8"/>
<dbReference type="OrthoDB" id="504210at2759"/>
<dbReference type="EMBL" id="ML769401">
    <property type="protein sequence ID" value="KAE9406511.1"/>
    <property type="molecule type" value="Genomic_DNA"/>
</dbReference>
<sequence>MASTSDSISFGKGIILVRKSVDCVLARLDHTVYILATQTFEGHLRRVDVRAGEDDDVFIVPSHWHQDHDEVMRVLEGKIKMTLGNQVTICTPETGDVFIPRGVPHSFESFKGVPCVVTERTEPLEFDKKELFFRNMGAIPGGIAKGGLVQMMQIFYHGDGFPVFPVHVAWMEKAFVTILGGYVAPLLGYRVKYENLKKQ</sequence>
<dbReference type="InterPro" id="IPR013096">
    <property type="entry name" value="Cupin_2"/>
</dbReference>
<keyword evidence="3" id="KW-1185">Reference proteome</keyword>
<evidence type="ECO:0000313" key="3">
    <source>
        <dbReference type="Proteomes" id="UP000799118"/>
    </source>
</evidence>
<organism evidence="2 3">
    <name type="scientific">Gymnopus androsaceus JB14</name>
    <dbReference type="NCBI Taxonomy" id="1447944"/>
    <lineage>
        <taxon>Eukaryota</taxon>
        <taxon>Fungi</taxon>
        <taxon>Dikarya</taxon>
        <taxon>Basidiomycota</taxon>
        <taxon>Agaricomycotina</taxon>
        <taxon>Agaricomycetes</taxon>
        <taxon>Agaricomycetidae</taxon>
        <taxon>Agaricales</taxon>
        <taxon>Marasmiineae</taxon>
        <taxon>Omphalotaceae</taxon>
        <taxon>Gymnopus</taxon>
    </lineage>
</organism>
<gene>
    <name evidence="2" type="ORF">BT96DRAFT_1051184</name>
</gene>
<dbReference type="Pfam" id="PF07883">
    <property type="entry name" value="Cupin_2"/>
    <property type="match status" value="1"/>
</dbReference>
<dbReference type="SUPFAM" id="SSF51182">
    <property type="entry name" value="RmlC-like cupins"/>
    <property type="match status" value="1"/>
</dbReference>
<dbReference type="InterPro" id="IPR011051">
    <property type="entry name" value="RmlC_Cupin_sf"/>
</dbReference>
<dbReference type="Gene3D" id="2.60.120.10">
    <property type="entry name" value="Jelly Rolls"/>
    <property type="match status" value="1"/>
</dbReference>
<evidence type="ECO:0000259" key="1">
    <source>
        <dbReference type="Pfam" id="PF07883"/>
    </source>
</evidence>
<name>A0A6A4I7I8_9AGAR</name>
<feature type="domain" description="Cupin type-2" evidence="1">
    <location>
        <begin position="60"/>
        <end position="115"/>
    </location>
</feature>
<evidence type="ECO:0000313" key="2">
    <source>
        <dbReference type="EMBL" id="KAE9406511.1"/>
    </source>
</evidence>
<dbReference type="Proteomes" id="UP000799118">
    <property type="component" value="Unassembled WGS sequence"/>
</dbReference>
<protein>
    <recommendedName>
        <fullName evidence="1">Cupin type-2 domain-containing protein</fullName>
    </recommendedName>
</protein>
<reference evidence="2" key="1">
    <citation type="journal article" date="2019" name="Environ. Microbiol.">
        <title>Fungal ecological strategies reflected in gene transcription - a case study of two litter decomposers.</title>
        <authorList>
            <person name="Barbi F."/>
            <person name="Kohler A."/>
            <person name="Barry K."/>
            <person name="Baskaran P."/>
            <person name="Daum C."/>
            <person name="Fauchery L."/>
            <person name="Ihrmark K."/>
            <person name="Kuo A."/>
            <person name="LaButti K."/>
            <person name="Lipzen A."/>
            <person name="Morin E."/>
            <person name="Grigoriev I.V."/>
            <person name="Henrissat B."/>
            <person name="Lindahl B."/>
            <person name="Martin F."/>
        </authorList>
    </citation>
    <scope>NUCLEOTIDE SEQUENCE</scope>
    <source>
        <strain evidence="2">JB14</strain>
    </source>
</reference>